<evidence type="ECO:0000256" key="6">
    <source>
        <dbReference type="ARBA" id="ARBA00022918"/>
    </source>
</evidence>
<gene>
    <name evidence="8" type="ORF">HRI_004050100</name>
</gene>
<dbReference type="Gene3D" id="3.10.20.370">
    <property type="match status" value="1"/>
</dbReference>
<evidence type="ECO:0000259" key="7">
    <source>
        <dbReference type="Pfam" id="PF17917"/>
    </source>
</evidence>
<evidence type="ECO:0000256" key="2">
    <source>
        <dbReference type="ARBA" id="ARBA00022695"/>
    </source>
</evidence>
<evidence type="ECO:0000256" key="4">
    <source>
        <dbReference type="ARBA" id="ARBA00022759"/>
    </source>
</evidence>
<dbReference type="OrthoDB" id="415724at2759"/>
<proteinExistence type="predicted"/>
<dbReference type="CDD" id="cd09274">
    <property type="entry name" value="RNase_HI_RT_Ty3"/>
    <property type="match status" value="1"/>
</dbReference>
<evidence type="ECO:0000313" key="9">
    <source>
        <dbReference type="Proteomes" id="UP001165190"/>
    </source>
</evidence>
<dbReference type="GO" id="GO:0004519">
    <property type="term" value="F:endonuclease activity"/>
    <property type="evidence" value="ECO:0007669"/>
    <property type="project" value="UniProtKB-KW"/>
</dbReference>
<dbReference type="PANTHER" id="PTHR34072:SF41">
    <property type="entry name" value="REVERSE TRANSCRIPTASE_RETROTRANSPOSON-DERIVED PROTEIN RNASE H-LIKE DOMAIN-CONTAINING PROTEIN"/>
    <property type="match status" value="1"/>
</dbReference>
<dbReference type="PANTHER" id="PTHR34072">
    <property type="entry name" value="ENZYMATIC POLYPROTEIN-RELATED"/>
    <property type="match status" value="1"/>
</dbReference>
<comment type="caution">
    <text evidence="8">The sequence shown here is derived from an EMBL/GenBank/DDBJ whole genome shotgun (WGS) entry which is preliminary data.</text>
</comment>
<accession>A0A9W7J1P1</accession>
<feature type="domain" description="Reverse transcriptase RNase H-like" evidence="7">
    <location>
        <begin position="11"/>
        <end position="97"/>
    </location>
</feature>
<sequence length="99" mass="11480">MVSEPVLVLPDYTKPFEVYTDASDVAIGEVLMQEGHLVAFESRKLNETEKKYTVHEKEMTIVVHCLRIWRHHLLGSRFVVFTDNVANSYFLTQKKLSPK</sequence>
<evidence type="ECO:0000256" key="3">
    <source>
        <dbReference type="ARBA" id="ARBA00022722"/>
    </source>
</evidence>
<dbReference type="Proteomes" id="UP001165190">
    <property type="component" value="Unassembled WGS sequence"/>
</dbReference>
<dbReference type="Pfam" id="PF17917">
    <property type="entry name" value="RT_RNaseH"/>
    <property type="match status" value="1"/>
</dbReference>
<dbReference type="SUPFAM" id="SSF56672">
    <property type="entry name" value="DNA/RNA polymerases"/>
    <property type="match status" value="1"/>
</dbReference>
<organism evidence="8 9">
    <name type="scientific">Hibiscus trionum</name>
    <name type="common">Flower of an hour</name>
    <dbReference type="NCBI Taxonomy" id="183268"/>
    <lineage>
        <taxon>Eukaryota</taxon>
        <taxon>Viridiplantae</taxon>
        <taxon>Streptophyta</taxon>
        <taxon>Embryophyta</taxon>
        <taxon>Tracheophyta</taxon>
        <taxon>Spermatophyta</taxon>
        <taxon>Magnoliopsida</taxon>
        <taxon>eudicotyledons</taxon>
        <taxon>Gunneridae</taxon>
        <taxon>Pentapetalae</taxon>
        <taxon>rosids</taxon>
        <taxon>malvids</taxon>
        <taxon>Malvales</taxon>
        <taxon>Malvaceae</taxon>
        <taxon>Malvoideae</taxon>
        <taxon>Hibiscus</taxon>
    </lineage>
</organism>
<dbReference type="AlphaFoldDB" id="A0A9W7J1P1"/>
<evidence type="ECO:0000256" key="1">
    <source>
        <dbReference type="ARBA" id="ARBA00022679"/>
    </source>
</evidence>
<evidence type="ECO:0000256" key="5">
    <source>
        <dbReference type="ARBA" id="ARBA00022801"/>
    </source>
</evidence>
<dbReference type="EMBL" id="BSYR01000038">
    <property type="protein sequence ID" value="GMJ03809.1"/>
    <property type="molecule type" value="Genomic_DNA"/>
</dbReference>
<keyword evidence="3" id="KW-0540">Nuclease</keyword>
<keyword evidence="1" id="KW-0808">Transferase</keyword>
<dbReference type="GO" id="GO:0016787">
    <property type="term" value="F:hydrolase activity"/>
    <property type="evidence" value="ECO:0007669"/>
    <property type="project" value="UniProtKB-KW"/>
</dbReference>
<dbReference type="GO" id="GO:0003964">
    <property type="term" value="F:RNA-directed DNA polymerase activity"/>
    <property type="evidence" value="ECO:0007669"/>
    <property type="project" value="UniProtKB-KW"/>
</dbReference>
<keyword evidence="9" id="KW-1185">Reference proteome</keyword>
<keyword evidence="2" id="KW-0548">Nucleotidyltransferase</keyword>
<dbReference type="InterPro" id="IPR043502">
    <property type="entry name" value="DNA/RNA_pol_sf"/>
</dbReference>
<keyword evidence="5" id="KW-0378">Hydrolase</keyword>
<reference evidence="8" key="1">
    <citation type="submission" date="2023-05" db="EMBL/GenBank/DDBJ databases">
        <title>Genome and transcriptome analyses reveal genes involved in the formation of fine ridges on petal epidermal cells in Hibiscus trionum.</title>
        <authorList>
            <person name="Koshimizu S."/>
            <person name="Masuda S."/>
            <person name="Ishii T."/>
            <person name="Shirasu K."/>
            <person name="Hoshino A."/>
            <person name="Arita M."/>
        </authorList>
    </citation>
    <scope>NUCLEOTIDE SEQUENCE</scope>
    <source>
        <strain evidence="8">Hamamatsu line</strain>
    </source>
</reference>
<keyword evidence="6" id="KW-0695">RNA-directed DNA polymerase</keyword>
<protein>
    <recommendedName>
        <fullName evidence="7">Reverse transcriptase RNase H-like domain-containing protein</fullName>
    </recommendedName>
</protein>
<keyword evidence="4" id="KW-0255">Endonuclease</keyword>
<evidence type="ECO:0000313" key="8">
    <source>
        <dbReference type="EMBL" id="GMJ03809.1"/>
    </source>
</evidence>
<name>A0A9W7J1P1_HIBTR</name>
<dbReference type="InterPro" id="IPR041373">
    <property type="entry name" value="RT_RNaseH"/>
</dbReference>